<name>A0A212TPI9_9BACT</name>
<feature type="signal peptide" evidence="2">
    <location>
        <begin position="1"/>
        <end position="20"/>
    </location>
</feature>
<keyword evidence="2" id="KW-0732">Signal</keyword>
<feature type="chain" id="PRO_5013370066" description="PBCV-specific basic adaptor domain-containing protein" evidence="2">
    <location>
        <begin position="21"/>
        <end position="114"/>
    </location>
</feature>
<sequence length="114" mass="12613">MKKTLFTLAVLLGAVTLSNAQVYQSGYTKSNGTYVEGHYKSTRNSTNTDNYSTQGNTNPYSGSTGYKARDYSQDAYNYGSGKNVQTGSRGGQYYINSNNNKTYVPKRSTTTYPY</sequence>
<feature type="compositionally biased region" description="Polar residues" evidence="1">
    <location>
        <begin position="94"/>
        <end position="114"/>
    </location>
</feature>
<protein>
    <recommendedName>
        <fullName evidence="5">PBCV-specific basic adaptor domain-containing protein</fullName>
    </recommendedName>
</protein>
<dbReference type="Proteomes" id="UP000198131">
    <property type="component" value="Unassembled WGS sequence"/>
</dbReference>
<dbReference type="AlphaFoldDB" id="A0A212TPI9"/>
<dbReference type="EMBL" id="FYEW01000001">
    <property type="protein sequence ID" value="SNC67903.1"/>
    <property type="molecule type" value="Genomic_DNA"/>
</dbReference>
<evidence type="ECO:0000313" key="3">
    <source>
        <dbReference type="EMBL" id="SNC67903.1"/>
    </source>
</evidence>
<evidence type="ECO:0008006" key="5">
    <source>
        <dbReference type="Google" id="ProtNLM"/>
    </source>
</evidence>
<evidence type="ECO:0000313" key="4">
    <source>
        <dbReference type="Proteomes" id="UP000198131"/>
    </source>
</evidence>
<organism evidence="3 4">
    <name type="scientific">Hymenobacter gelipurpurascens</name>
    <dbReference type="NCBI Taxonomy" id="89968"/>
    <lineage>
        <taxon>Bacteria</taxon>
        <taxon>Pseudomonadati</taxon>
        <taxon>Bacteroidota</taxon>
        <taxon>Cytophagia</taxon>
        <taxon>Cytophagales</taxon>
        <taxon>Hymenobacteraceae</taxon>
        <taxon>Hymenobacter</taxon>
    </lineage>
</organism>
<evidence type="ECO:0000256" key="2">
    <source>
        <dbReference type="SAM" id="SignalP"/>
    </source>
</evidence>
<keyword evidence="4" id="KW-1185">Reference proteome</keyword>
<feature type="compositionally biased region" description="Polar residues" evidence="1">
    <location>
        <begin position="42"/>
        <end position="64"/>
    </location>
</feature>
<proteinExistence type="predicted"/>
<dbReference type="RefSeq" id="WP_212590384.1">
    <property type="nucleotide sequence ID" value="NZ_FYEW01000001.1"/>
</dbReference>
<evidence type="ECO:0000256" key="1">
    <source>
        <dbReference type="SAM" id="MobiDB-lite"/>
    </source>
</evidence>
<gene>
    <name evidence="3" type="ORF">SAMN06265337_2111</name>
</gene>
<reference evidence="4" key="1">
    <citation type="submission" date="2017-06" db="EMBL/GenBank/DDBJ databases">
        <authorList>
            <person name="Varghese N."/>
            <person name="Submissions S."/>
        </authorList>
    </citation>
    <scope>NUCLEOTIDE SEQUENCE [LARGE SCALE GENOMIC DNA]</scope>
    <source>
        <strain evidence="4">DSM 11116</strain>
    </source>
</reference>
<feature type="region of interest" description="Disordered" evidence="1">
    <location>
        <begin position="33"/>
        <end position="114"/>
    </location>
</feature>
<accession>A0A212TPI9</accession>